<feature type="compositionally biased region" description="Basic and acidic residues" evidence="12">
    <location>
        <begin position="291"/>
        <end position="300"/>
    </location>
</feature>
<evidence type="ECO:0000256" key="6">
    <source>
        <dbReference type="ARBA" id="ARBA00023002"/>
    </source>
</evidence>
<proteinExistence type="inferred from homology"/>
<evidence type="ECO:0000256" key="7">
    <source>
        <dbReference type="ARBA" id="ARBA00023008"/>
    </source>
</evidence>
<comment type="cofactor">
    <cofactor evidence="1">
        <name>Cu(2+)</name>
        <dbReference type="ChEBI" id="CHEBI:29036"/>
    </cofactor>
</comment>
<keyword evidence="4" id="KW-0479">Metal-binding</keyword>
<dbReference type="GO" id="GO:0046872">
    <property type="term" value="F:metal ion binding"/>
    <property type="evidence" value="ECO:0007669"/>
    <property type="project" value="UniProtKB-KW"/>
</dbReference>
<evidence type="ECO:0000256" key="11">
    <source>
        <dbReference type="ARBA" id="ARBA00046340"/>
    </source>
</evidence>
<gene>
    <name evidence="14" type="ORF">EVJ58_g8815</name>
</gene>
<comment type="subcellular location">
    <subcellularLocation>
        <location evidence="2">Secreted</location>
    </subcellularLocation>
</comment>
<dbReference type="GO" id="GO:0004497">
    <property type="term" value="F:monooxygenase activity"/>
    <property type="evidence" value="ECO:0007669"/>
    <property type="project" value="UniProtKB-KW"/>
</dbReference>
<feature type="chain" id="PRO_5021369699" evidence="13">
    <location>
        <begin position="21"/>
        <end position="351"/>
    </location>
</feature>
<accession>A0A4Y9XW92</accession>
<dbReference type="EMBL" id="SEKV01000689">
    <property type="protein sequence ID" value="TFY54514.1"/>
    <property type="molecule type" value="Genomic_DNA"/>
</dbReference>
<dbReference type="AlphaFoldDB" id="A0A4Y9XW92"/>
<comment type="caution">
    <text evidence="14">The sequence shown here is derived from an EMBL/GenBank/DDBJ whole genome shotgun (WGS) entry which is preliminary data.</text>
</comment>
<keyword evidence="5 13" id="KW-0732">Signal</keyword>
<evidence type="ECO:0000256" key="2">
    <source>
        <dbReference type="ARBA" id="ARBA00004613"/>
    </source>
</evidence>
<feature type="region of interest" description="Disordered" evidence="12">
    <location>
        <begin position="289"/>
        <end position="351"/>
    </location>
</feature>
<evidence type="ECO:0000256" key="13">
    <source>
        <dbReference type="SAM" id="SignalP"/>
    </source>
</evidence>
<dbReference type="STRING" id="34475.A0A4Y9XW92"/>
<evidence type="ECO:0000256" key="9">
    <source>
        <dbReference type="ARBA" id="ARBA00023157"/>
    </source>
</evidence>
<sequence length="351" mass="38140">MFSPIPLLVPLAALAPLASAHIALWNKAMYGFNVSAQTFSYDNRPVVPLVNQPFDQWWFHGHLGYPPNAGDVAELPAGGTFTSELSCDKGATSNWPSSDGGNAGYPSTWPCPGQDSSQFHTNSIDDTKGCSIAIADKENASDVQPEDFTIISTNDTCVWNLNTDFQIPAQLPACSGANCVCAWFWIHSDDSGAEQLYMTGFNCNVTGATGTTPIGQKMLARQCGTDTTTGLTANPGNCTIGPKYPIYWLQAERNNFFEGYYDVPYYNQKMGFQPGAQDDIFQDAYISSLGPRERDGDRCRAPRGARRGGDAEPRCARDDEAAQAHDGPRPRLALSARPIPRIALDTDTDYP</sequence>
<dbReference type="GO" id="GO:0005576">
    <property type="term" value="C:extracellular region"/>
    <property type="evidence" value="ECO:0007669"/>
    <property type="project" value="UniProtKB-SubCell"/>
</dbReference>
<name>A0A4Y9XW92_9APHY</name>
<organism evidence="14 15">
    <name type="scientific">Rhodofomes roseus</name>
    <dbReference type="NCBI Taxonomy" id="34475"/>
    <lineage>
        <taxon>Eukaryota</taxon>
        <taxon>Fungi</taxon>
        <taxon>Dikarya</taxon>
        <taxon>Basidiomycota</taxon>
        <taxon>Agaricomycotina</taxon>
        <taxon>Agaricomycetes</taxon>
        <taxon>Polyporales</taxon>
        <taxon>Rhodofomes</taxon>
    </lineage>
</organism>
<keyword evidence="9" id="KW-1015">Disulfide bond</keyword>
<keyword evidence="7" id="KW-0186">Copper</keyword>
<evidence type="ECO:0000256" key="8">
    <source>
        <dbReference type="ARBA" id="ARBA00023033"/>
    </source>
</evidence>
<keyword evidence="6" id="KW-0560">Oxidoreductase</keyword>
<feature type="compositionally biased region" description="Basic and acidic residues" evidence="12">
    <location>
        <begin position="307"/>
        <end position="329"/>
    </location>
</feature>
<evidence type="ECO:0000256" key="4">
    <source>
        <dbReference type="ARBA" id="ARBA00022723"/>
    </source>
</evidence>
<reference evidence="14 15" key="1">
    <citation type="submission" date="2019-01" db="EMBL/GenBank/DDBJ databases">
        <title>Genome sequencing of the rare red list fungi Fomitopsis rosea.</title>
        <authorList>
            <person name="Buettner E."/>
            <person name="Kellner H."/>
        </authorList>
    </citation>
    <scope>NUCLEOTIDE SEQUENCE [LARGE SCALE GENOMIC DNA]</scope>
    <source>
        <strain evidence="14 15">DSM 105464</strain>
    </source>
</reference>
<dbReference type="InterPro" id="IPR054497">
    <property type="entry name" value="LPMO_AA14"/>
</dbReference>
<evidence type="ECO:0000256" key="10">
    <source>
        <dbReference type="ARBA" id="ARBA00023180"/>
    </source>
</evidence>
<evidence type="ECO:0000256" key="5">
    <source>
        <dbReference type="ARBA" id="ARBA00022729"/>
    </source>
</evidence>
<evidence type="ECO:0000313" key="15">
    <source>
        <dbReference type="Proteomes" id="UP000298390"/>
    </source>
</evidence>
<feature type="signal peptide" evidence="13">
    <location>
        <begin position="1"/>
        <end position="20"/>
    </location>
</feature>
<evidence type="ECO:0000313" key="14">
    <source>
        <dbReference type="EMBL" id="TFY54514.1"/>
    </source>
</evidence>
<protein>
    <submittedName>
        <fullName evidence="14">Uncharacterized protein</fullName>
    </submittedName>
</protein>
<evidence type="ECO:0000256" key="12">
    <source>
        <dbReference type="SAM" id="MobiDB-lite"/>
    </source>
</evidence>
<dbReference type="Proteomes" id="UP000298390">
    <property type="component" value="Unassembled WGS sequence"/>
</dbReference>
<keyword evidence="10" id="KW-0325">Glycoprotein</keyword>
<keyword evidence="8" id="KW-0503">Monooxygenase</keyword>
<dbReference type="Pfam" id="PF22810">
    <property type="entry name" value="LPMO_AA14"/>
    <property type="match status" value="1"/>
</dbReference>
<keyword evidence="3" id="KW-0964">Secreted</keyword>
<evidence type="ECO:0000256" key="3">
    <source>
        <dbReference type="ARBA" id="ARBA00022525"/>
    </source>
</evidence>
<comment type="similarity">
    <text evidence="11">Belongs to the polysaccharide monooxygenase AA14 family.</text>
</comment>
<evidence type="ECO:0000256" key="1">
    <source>
        <dbReference type="ARBA" id="ARBA00001973"/>
    </source>
</evidence>